<dbReference type="RefSeq" id="XP_024682860.1">
    <property type="nucleotide sequence ID" value="XM_024824901.1"/>
</dbReference>
<dbReference type="GeneID" id="36532226"/>
<gene>
    <name evidence="1" type="ORF">P174DRAFT_420819</name>
</gene>
<proteinExistence type="predicted"/>
<keyword evidence="2" id="KW-1185">Reference proteome</keyword>
<protein>
    <submittedName>
        <fullName evidence="1">Uncharacterized protein</fullName>
    </submittedName>
</protein>
<comment type="caution">
    <text evidence="1">The sequence shown here is derived from an EMBL/GenBank/DDBJ whole genome shotgun (WGS) entry which is preliminary data.</text>
</comment>
<accession>A0A2I1C9J0</accession>
<evidence type="ECO:0000313" key="2">
    <source>
        <dbReference type="Proteomes" id="UP000234474"/>
    </source>
</evidence>
<dbReference type="STRING" id="1392255.A0A2I1C9J0"/>
<dbReference type="VEuPathDB" id="FungiDB:P174DRAFT_420819"/>
<reference evidence="2" key="1">
    <citation type="journal article" date="2018" name="Proc. Natl. Acad. Sci. U.S.A.">
        <title>Linking secondary metabolites to gene clusters through genome sequencing of six diverse Aspergillus species.</title>
        <authorList>
            <person name="Kaerboelling I."/>
            <person name="Vesth T.C."/>
            <person name="Frisvad J.C."/>
            <person name="Nybo J.L."/>
            <person name="Theobald S."/>
            <person name="Kuo A."/>
            <person name="Bowyer P."/>
            <person name="Matsuda Y."/>
            <person name="Mondo S."/>
            <person name="Lyhne E.K."/>
            <person name="Kogle M.E."/>
            <person name="Clum A."/>
            <person name="Lipzen A."/>
            <person name="Salamov A."/>
            <person name="Ngan C.Y."/>
            <person name="Daum C."/>
            <person name="Chiniquy J."/>
            <person name="Barry K."/>
            <person name="LaButti K."/>
            <person name="Haridas S."/>
            <person name="Simmons B.A."/>
            <person name="Magnuson J.K."/>
            <person name="Mortensen U.H."/>
            <person name="Larsen T.O."/>
            <person name="Grigoriev I.V."/>
            <person name="Baker S.E."/>
            <person name="Andersen M.R."/>
        </authorList>
    </citation>
    <scope>NUCLEOTIDE SEQUENCE [LARGE SCALE GENOMIC DNA]</scope>
    <source>
        <strain evidence="2">IBT 16806</strain>
    </source>
</reference>
<dbReference type="OrthoDB" id="2913095at2759"/>
<sequence>MVRNLAKDTVQAAKTQVPDARQQVQRIKAARAYAETLTKPESHDTDKKTHTPTVNLDELGFTWYCDGRTADGVGCNNGAGFENELYHCVYCSACDFCRDCLD</sequence>
<organism evidence="1 2">
    <name type="scientific">Aspergillus novofumigatus (strain IBT 16806)</name>
    <dbReference type="NCBI Taxonomy" id="1392255"/>
    <lineage>
        <taxon>Eukaryota</taxon>
        <taxon>Fungi</taxon>
        <taxon>Dikarya</taxon>
        <taxon>Ascomycota</taxon>
        <taxon>Pezizomycotina</taxon>
        <taxon>Eurotiomycetes</taxon>
        <taxon>Eurotiomycetidae</taxon>
        <taxon>Eurotiales</taxon>
        <taxon>Aspergillaceae</taxon>
        <taxon>Aspergillus</taxon>
        <taxon>Aspergillus subgen. Fumigati</taxon>
    </lineage>
</organism>
<name>A0A2I1C9J0_ASPN1</name>
<dbReference type="Proteomes" id="UP000234474">
    <property type="component" value="Unassembled WGS sequence"/>
</dbReference>
<evidence type="ECO:0000313" key="1">
    <source>
        <dbReference type="EMBL" id="PKX94265.1"/>
    </source>
</evidence>
<dbReference type="EMBL" id="MSZS01000004">
    <property type="protein sequence ID" value="PKX94265.1"/>
    <property type="molecule type" value="Genomic_DNA"/>
</dbReference>
<dbReference type="AlphaFoldDB" id="A0A2I1C9J0"/>